<keyword evidence="2" id="KW-1185">Reference proteome</keyword>
<dbReference type="InterPro" id="IPR012337">
    <property type="entry name" value="RNaseH-like_sf"/>
</dbReference>
<dbReference type="SUPFAM" id="SSF53098">
    <property type="entry name" value="Ribonuclease H-like"/>
    <property type="match status" value="1"/>
</dbReference>
<dbReference type="Proteomes" id="UP000265520">
    <property type="component" value="Unassembled WGS sequence"/>
</dbReference>
<sequence>MDFVTGLPTSHGYSVIFIVVDRFSKAVHLGAVPAHFTAYK</sequence>
<feature type="non-terminal residue" evidence="1">
    <location>
        <position position="40"/>
    </location>
</feature>
<dbReference type="EMBL" id="LXQA010433222">
    <property type="protein sequence ID" value="MCI51526.1"/>
    <property type="molecule type" value="Genomic_DNA"/>
</dbReference>
<reference evidence="1 2" key="1">
    <citation type="journal article" date="2018" name="Front. Plant Sci.">
        <title>Red Clover (Trifolium pratense) and Zigzag Clover (T. medium) - A Picture of Genomic Similarities and Differences.</title>
        <authorList>
            <person name="Dluhosova J."/>
            <person name="Istvanek J."/>
            <person name="Nedelnik J."/>
            <person name="Repkova J."/>
        </authorList>
    </citation>
    <scope>NUCLEOTIDE SEQUENCE [LARGE SCALE GENOMIC DNA]</scope>
    <source>
        <strain evidence="2">cv. 10/8</strain>
        <tissue evidence="1">Leaf</tissue>
    </source>
</reference>
<evidence type="ECO:0000313" key="2">
    <source>
        <dbReference type="Proteomes" id="UP000265520"/>
    </source>
</evidence>
<dbReference type="InterPro" id="IPR036397">
    <property type="entry name" value="RNaseH_sf"/>
</dbReference>
<comment type="caution">
    <text evidence="1">The sequence shown here is derived from an EMBL/GenBank/DDBJ whole genome shotgun (WGS) entry which is preliminary data.</text>
</comment>
<dbReference type="AlphaFoldDB" id="A0A392SUI3"/>
<dbReference type="Gene3D" id="3.30.420.10">
    <property type="entry name" value="Ribonuclease H-like superfamily/Ribonuclease H"/>
    <property type="match status" value="1"/>
</dbReference>
<protein>
    <submittedName>
        <fullName evidence="1">Protein FAR1-RELATED SEQUENCE 5-like</fullName>
    </submittedName>
</protein>
<evidence type="ECO:0000313" key="1">
    <source>
        <dbReference type="EMBL" id="MCI51526.1"/>
    </source>
</evidence>
<proteinExistence type="predicted"/>
<accession>A0A392SUI3</accession>
<name>A0A392SUI3_9FABA</name>
<dbReference type="GO" id="GO:0003676">
    <property type="term" value="F:nucleic acid binding"/>
    <property type="evidence" value="ECO:0007669"/>
    <property type="project" value="InterPro"/>
</dbReference>
<organism evidence="1 2">
    <name type="scientific">Trifolium medium</name>
    <dbReference type="NCBI Taxonomy" id="97028"/>
    <lineage>
        <taxon>Eukaryota</taxon>
        <taxon>Viridiplantae</taxon>
        <taxon>Streptophyta</taxon>
        <taxon>Embryophyta</taxon>
        <taxon>Tracheophyta</taxon>
        <taxon>Spermatophyta</taxon>
        <taxon>Magnoliopsida</taxon>
        <taxon>eudicotyledons</taxon>
        <taxon>Gunneridae</taxon>
        <taxon>Pentapetalae</taxon>
        <taxon>rosids</taxon>
        <taxon>fabids</taxon>
        <taxon>Fabales</taxon>
        <taxon>Fabaceae</taxon>
        <taxon>Papilionoideae</taxon>
        <taxon>50 kb inversion clade</taxon>
        <taxon>NPAAA clade</taxon>
        <taxon>Hologalegina</taxon>
        <taxon>IRL clade</taxon>
        <taxon>Trifolieae</taxon>
        <taxon>Trifolium</taxon>
    </lineage>
</organism>